<evidence type="ECO:0000259" key="3">
    <source>
        <dbReference type="PROSITE" id="PS51782"/>
    </source>
</evidence>
<dbReference type="PROSITE" id="PS00922">
    <property type="entry name" value="TRANSGLYCOSYLASE"/>
    <property type="match status" value="1"/>
</dbReference>
<dbReference type="InterPro" id="IPR023346">
    <property type="entry name" value="Lysozyme-like_dom_sf"/>
</dbReference>
<dbReference type="InterPro" id="IPR000189">
    <property type="entry name" value="Transglyc_AS"/>
</dbReference>
<protein>
    <submittedName>
        <fullName evidence="4">Lytic transglycosylase domain-containing protein</fullName>
    </submittedName>
</protein>
<dbReference type="PROSITE" id="PS51782">
    <property type="entry name" value="LYSM"/>
    <property type="match status" value="1"/>
</dbReference>
<keyword evidence="5" id="KW-1185">Reference proteome</keyword>
<dbReference type="Proteomes" id="UP001501323">
    <property type="component" value="Unassembled WGS sequence"/>
</dbReference>
<dbReference type="InterPro" id="IPR018392">
    <property type="entry name" value="LysM"/>
</dbReference>
<feature type="signal peptide" evidence="2">
    <location>
        <begin position="1"/>
        <end position="23"/>
    </location>
</feature>
<evidence type="ECO:0000256" key="2">
    <source>
        <dbReference type="SAM" id="SignalP"/>
    </source>
</evidence>
<comment type="caution">
    <text evidence="4">The sequence shown here is derived from an EMBL/GenBank/DDBJ whole genome shotgun (WGS) entry which is preliminary data.</text>
</comment>
<proteinExistence type="inferred from homology"/>
<dbReference type="Pfam" id="PF01464">
    <property type="entry name" value="SLT"/>
    <property type="match status" value="1"/>
</dbReference>
<name>A0ABP9DY51_9GAMM</name>
<evidence type="ECO:0000313" key="5">
    <source>
        <dbReference type="Proteomes" id="UP001501323"/>
    </source>
</evidence>
<accession>A0ABP9DY51</accession>
<dbReference type="RefSeq" id="WP_345294725.1">
    <property type="nucleotide sequence ID" value="NZ_BAABJY010000002.1"/>
</dbReference>
<dbReference type="SMART" id="SM00257">
    <property type="entry name" value="LysM"/>
    <property type="match status" value="1"/>
</dbReference>
<sequence length="421" mass="44693">MRSPARAALLALSLYALALPAFADPGDAVARAEAVAHPPPAGIADPTLRSGREIFDRFREGLAEPECETDASTRWSKHFSHVPRQLAHGRGDVLPLFGYVVDAMRDAGLPTEYALIPFVESGYKPGARSASGPAGLWQFIQITARNHKIAIRPGYDGRLSPVDATRAAVRYLKTLHGMFAGDWRLAVMAYNAGEYRVFGALKRHGQRARDARPDQLASLPSITRAYVRKLHALSCVLAAAEDREQWVESLDRKVPRLVVLDLPPNVDSLRAWSDRQGLDAAVVERLNPAFPKGRLGRVAAGSSILVPAGASPKAPAIDPVPGSVDGPVAMDASPAAAAEGSADAAAAATSAPAATMTTARRTHTVARGESAWLIARRYAMGVAELLSRNGLDHDSTLQPGMVLELDADRPGPGANQASVAN</sequence>
<dbReference type="SUPFAM" id="SSF54106">
    <property type="entry name" value="LysM domain"/>
    <property type="match status" value="1"/>
</dbReference>
<evidence type="ECO:0000313" key="4">
    <source>
        <dbReference type="EMBL" id="GAA4862466.1"/>
    </source>
</evidence>
<feature type="domain" description="LysM" evidence="3">
    <location>
        <begin position="361"/>
        <end position="405"/>
    </location>
</feature>
<dbReference type="CDD" id="cd00118">
    <property type="entry name" value="LysM"/>
    <property type="match status" value="1"/>
</dbReference>
<organism evidence="4 5">
    <name type="scientific">Luteimonas vadosa</name>
    <dbReference type="NCBI Taxonomy" id="1165507"/>
    <lineage>
        <taxon>Bacteria</taxon>
        <taxon>Pseudomonadati</taxon>
        <taxon>Pseudomonadota</taxon>
        <taxon>Gammaproteobacteria</taxon>
        <taxon>Lysobacterales</taxon>
        <taxon>Lysobacteraceae</taxon>
        <taxon>Luteimonas</taxon>
    </lineage>
</organism>
<feature type="chain" id="PRO_5047241350" evidence="2">
    <location>
        <begin position="24"/>
        <end position="421"/>
    </location>
</feature>
<dbReference type="Gene3D" id="1.10.530.10">
    <property type="match status" value="1"/>
</dbReference>
<gene>
    <name evidence="4" type="ORF">GCM10023332_13160</name>
</gene>
<keyword evidence="2" id="KW-0732">Signal</keyword>
<dbReference type="SUPFAM" id="SSF53955">
    <property type="entry name" value="Lysozyme-like"/>
    <property type="match status" value="1"/>
</dbReference>
<dbReference type="Gene3D" id="3.10.350.10">
    <property type="entry name" value="LysM domain"/>
    <property type="match status" value="1"/>
</dbReference>
<evidence type="ECO:0000256" key="1">
    <source>
        <dbReference type="ARBA" id="ARBA00007734"/>
    </source>
</evidence>
<dbReference type="InterPro" id="IPR036779">
    <property type="entry name" value="LysM_dom_sf"/>
</dbReference>
<reference evidence="5" key="1">
    <citation type="journal article" date="2019" name="Int. J. Syst. Evol. Microbiol.">
        <title>The Global Catalogue of Microorganisms (GCM) 10K type strain sequencing project: providing services to taxonomists for standard genome sequencing and annotation.</title>
        <authorList>
            <consortium name="The Broad Institute Genomics Platform"/>
            <consortium name="The Broad Institute Genome Sequencing Center for Infectious Disease"/>
            <person name="Wu L."/>
            <person name="Ma J."/>
        </authorList>
    </citation>
    <scope>NUCLEOTIDE SEQUENCE [LARGE SCALE GENOMIC DNA]</scope>
    <source>
        <strain evidence="5">JCM 18392</strain>
    </source>
</reference>
<dbReference type="CDD" id="cd16894">
    <property type="entry name" value="MltD-like"/>
    <property type="match status" value="1"/>
</dbReference>
<dbReference type="Pfam" id="PF01476">
    <property type="entry name" value="LysM"/>
    <property type="match status" value="1"/>
</dbReference>
<dbReference type="EMBL" id="BAABJY010000002">
    <property type="protein sequence ID" value="GAA4862466.1"/>
    <property type="molecule type" value="Genomic_DNA"/>
</dbReference>
<comment type="similarity">
    <text evidence="1">Belongs to the transglycosylase Slt family.</text>
</comment>
<dbReference type="InterPro" id="IPR008258">
    <property type="entry name" value="Transglycosylase_SLT_dom_1"/>
</dbReference>